<evidence type="ECO:0000313" key="1">
    <source>
        <dbReference type="EMBL" id="CDO60345.1"/>
    </source>
</evidence>
<dbReference type="GO" id="GO:0009288">
    <property type="term" value="C:bacterial-type flagellum"/>
    <property type="evidence" value="ECO:0007669"/>
    <property type="project" value="InterPro"/>
</dbReference>
<dbReference type="HOGENOM" id="CLU_053644_1_0_5"/>
<reference evidence="1 2" key="1">
    <citation type="journal article" date="2014" name="Front. Genet.">
        <title>Genome and metabolic network of "Candidatus Phaeomarinobacter ectocarpi" Ec32, a new candidate genus of Alphaproteobacteria frequently associated with brown algae.</title>
        <authorList>
            <person name="Dittami S.M."/>
            <person name="Barbeyron T."/>
            <person name="Boyen C."/>
            <person name="Cambefort J."/>
            <person name="Collet G."/>
            <person name="Delage L."/>
            <person name="Gobet A."/>
            <person name="Groisillier A."/>
            <person name="Leblanc C."/>
            <person name="Michel G."/>
            <person name="Scornet D."/>
            <person name="Siegel A."/>
            <person name="Tapia J.E."/>
            <person name="Tonon T."/>
        </authorList>
    </citation>
    <scope>NUCLEOTIDE SEQUENCE [LARGE SCALE GENOMIC DNA]</scope>
    <source>
        <strain evidence="1 2">Ec32</strain>
    </source>
</reference>
<dbReference type="AlphaFoldDB" id="X5MME8"/>
<dbReference type="OrthoDB" id="5455460at2"/>
<dbReference type="Gene3D" id="1.10.287.500">
    <property type="entry name" value="Helix hairpin bin"/>
    <property type="match status" value="1"/>
</dbReference>
<dbReference type="Pfam" id="PF04344">
    <property type="entry name" value="CheZ"/>
    <property type="match status" value="1"/>
</dbReference>
<dbReference type="InterPro" id="IPR007439">
    <property type="entry name" value="Chemotax_Pase_CheZ"/>
</dbReference>
<name>X5MME8_9HYPH</name>
<keyword evidence="2" id="KW-1185">Reference proteome</keyword>
<dbReference type="Proteomes" id="UP000032160">
    <property type="component" value="Chromosome I"/>
</dbReference>
<dbReference type="KEGG" id="pect:BN1012_Phect2132"/>
<organism evidence="1 2">
    <name type="scientific">Candidatus Phaeomarinibacter ectocarpi</name>
    <dbReference type="NCBI Taxonomy" id="1458461"/>
    <lineage>
        <taxon>Bacteria</taxon>
        <taxon>Pseudomonadati</taxon>
        <taxon>Pseudomonadota</taxon>
        <taxon>Alphaproteobacteria</taxon>
        <taxon>Hyphomicrobiales</taxon>
        <taxon>Parvibaculaceae</taxon>
        <taxon>Candidatus Phaeomarinibacter</taxon>
    </lineage>
</organism>
<dbReference type="SUPFAM" id="SSF75708">
    <property type="entry name" value="Chemotaxis phosphatase CheZ"/>
    <property type="match status" value="1"/>
</dbReference>
<gene>
    <name evidence="1" type="ORF">BN1012_Phect2132</name>
</gene>
<protein>
    <submittedName>
        <fullName evidence="1">COG3143: Chemotaxis protein</fullName>
    </submittedName>
</protein>
<accession>X5MME8</accession>
<dbReference type="PATRIC" id="fig|1458461.3.peg.2138"/>
<dbReference type="STRING" id="1458461.BN1012_Phect2132"/>
<dbReference type="GO" id="GO:0050920">
    <property type="term" value="P:regulation of chemotaxis"/>
    <property type="evidence" value="ECO:0007669"/>
    <property type="project" value="InterPro"/>
</dbReference>
<dbReference type="GO" id="GO:0003824">
    <property type="term" value="F:catalytic activity"/>
    <property type="evidence" value="ECO:0007669"/>
    <property type="project" value="InterPro"/>
</dbReference>
<dbReference type="EMBL" id="HG966617">
    <property type="protein sequence ID" value="CDO60345.1"/>
    <property type="molecule type" value="Genomic_DNA"/>
</dbReference>
<proteinExistence type="predicted"/>
<evidence type="ECO:0000313" key="2">
    <source>
        <dbReference type="Proteomes" id="UP000032160"/>
    </source>
</evidence>
<dbReference type="RefSeq" id="WP_145973390.1">
    <property type="nucleotide sequence ID" value="NZ_HG966617.1"/>
</dbReference>
<sequence>MSQAKRFRIEVMMGYDEPAVEDVTPAVAAVAPVSVPVSGAASAPAASETDAGQRDVDLSIEELASLRDRVAEAAKLQGELAELSGAIERTKQELSALHYDGPSAARFQEAGSELDAVVNATEQATDTILTASEKIDSAAAHLGASAIDDIGRNQAEEIAEQVVNIFEACNFQDITGQRITKVVNALQFIDERVSRMMEIWGGANDLAAFAPATEEADGDEALLNGPALEEHNGHASQDDIDALFA</sequence>